<dbReference type="PROSITE" id="PS00108">
    <property type="entry name" value="PROTEIN_KINASE_ST"/>
    <property type="match status" value="1"/>
</dbReference>
<keyword evidence="3" id="KW-1185">Reference proteome</keyword>
<proteinExistence type="predicted"/>
<evidence type="ECO:0000313" key="3">
    <source>
        <dbReference type="Proteomes" id="UP001438707"/>
    </source>
</evidence>
<sequence>MPATLAEVPRGRASDQQLLEAGKEVQIGLNFLHAHNLAHNDVKSSNIFIDSMGHYLIGDLGACTIIGNQQHEASPLMRMENTFGFQSGQASAELDLAQLAVTLLDLRSGSFALGKTTAEHRLLPIKISEVQAAVNEISDDGFRQFLTTLLPSHILGTSGRP</sequence>
<dbReference type="EMBL" id="JALJOS010000057">
    <property type="protein sequence ID" value="KAK9818664.1"/>
    <property type="molecule type" value="Genomic_DNA"/>
</dbReference>
<dbReference type="Proteomes" id="UP001438707">
    <property type="component" value="Unassembled WGS sequence"/>
</dbReference>
<dbReference type="AlphaFoldDB" id="A0AAW1Q955"/>
<gene>
    <name evidence="2" type="ORF">WJX74_000935</name>
</gene>
<reference evidence="2 3" key="1">
    <citation type="journal article" date="2024" name="Nat. Commun.">
        <title>Phylogenomics reveals the evolutionary origins of lichenization in chlorophyte algae.</title>
        <authorList>
            <person name="Puginier C."/>
            <person name="Libourel C."/>
            <person name="Otte J."/>
            <person name="Skaloud P."/>
            <person name="Haon M."/>
            <person name="Grisel S."/>
            <person name="Petersen M."/>
            <person name="Berrin J.G."/>
            <person name="Delaux P.M."/>
            <person name="Dal Grande F."/>
            <person name="Keller J."/>
        </authorList>
    </citation>
    <scope>NUCLEOTIDE SEQUENCE [LARGE SCALE GENOMIC DNA]</scope>
    <source>
        <strain evidence="2 3">SAG 2145</strain>
    </source>
</reference>
<dbReference type="Pfam" id="PF00069">
    <property type="entry name" value="Pkinase"/>
    <property type="match status" value="1"/>
</dbReference>
<dbReference type="GO" id="GO:0005524">
    <property type="term" value="F:ATP binding"/>
    <property type="evidence" value="ECO:0007669"/>
    <property type="project" value="InterPro"/>
</dbReference>
<evidence type="ECO:0000259" key="1">
    <source>
        <dbReference type="PROSITE" id="PS50011"/>
    </source>
</evidence>
<evidence type="ECO:0000313" key="2">
    <source>
        <dbReference type="EMBL" id="KAK9818664.1"/>
    </source>
</evidence>
<dbReference type="InterPro" id="IPR011009">
    <property type="entry name" value="Kinase-like_dom_sf"/>
</dbReference>
<dbReference type="SUPFAM" id="SSF56112">
    <property type="entry name" value="Protein kinase-like (PK-like)"/>
    <property type="match status" value="1"/>
</dbReference>
<dbReference type="InterPro" id="IPR008271">
    <property type="entry name" value="Ser/Thr_kinase_AS"/>
</dbReference>
<name>A0AAW1Q955_9CHLO</name>
<protein>
    <recommendedName>
        <fullName evidence="1">Protein kinase domain-containing protein</fullName>
    </recommendedName>
</protein>
<dbReference type="Gene3D" id="1.10.510.10">
    <property type="entry name" value="Transferase(Phosphotransferase) domain 1"/>
    <property type="match status" value="1"/>
</dbReference>
<dbReference type="PROSITE" id="PS50011">
    <property type="entry name" value="PROTEIN_KINASE_DOM"/>
    <property type="match status" value="1"/>
</dbReference>
<accession>A0AAW1Q955</accession>
<feature type="domain" description="Protein kinase" evidence="1">
    <location>
        <begin position="1"/>
        <end position="161"/>
    </location>
</feature>
<dbReference type="GO" id="GO:0004672">
    <property type="term" value="F:protein kinase activity"/>
    <property type="evidence" value="ECO:0007669"/>
    <property type="project" value="InterPro"/>
</dbReference>
<comment type="caution">
    <text evidence="2">The sequence shown here is derived from an EMBL/GenBank/DDBJ whole genome shotgun (WGS) entry which is preliminary data.</text>
</comment>
<organism evidence="2 3">
    <name type="scientific">Apatococcus lobatus</name>
    <dbReference type="NCBI Taxonomy" id="904363"/>
    <lineage>
        <taxon>Eukaryota</taxon>
        <taxon>Viridiplantae</taxon>
        <taxon>Chlorophyta</taxon>
        <taxon>core chlorophytes</taxon>
        <taxon>Trebouxiophyceae</taxon>
        <taxon>Chlorellales</taxon>
        <taxon>Chlorellaceae</taxon>
        <taxon>Apatococcus</taxon>
    </lineage>
</organism>
<dbReference type="InterPro" id="IPR000719">
    <property type="entry name" value="Prot_kinase_dom"/>
</dbReference>